<dbReference type="EMBL" id="JBHTOI010000034">
    <property type="protein sequence ID" value="MFD1418103.1"/>
    <property type="molecule type" value="Genomic_DNA"/>
</dbReference>
<dbReference type="Gene3D" id="3.40.50.1000">
    <property type="entry name" value="HAD superfamily/HAD-like"/>
    <property type="match status" value="1"/>
</dbReference>
<dbReference type="SUPFAM" id="SSF56784">
    <property type="entry name" value="HAD-like"/>
    <property type="match status" value="1"/>
</dbReference>
<dbReference type="InterPro" id="IPR036412">
    <property type="entry name" value="HAD-like_sf"/>
</dbReference>
<protein>
    <recommendedName>
        <fullName evidence="3">HAD family hydrolase</fullName>
    </recommendedName>
</protein>
<accession>A0ABW4BTZ9</accession>
<evidence type="ECO:0000313" key="2">
    <source>
        <dbReference type="Proteomes" id="UP001597251"/>
    </source>
</evidence>
<dbReference type="InterPro" id="IPR023214">
    <property type="entry name" value="HAD_sf"/>
</dbReference>
<proteinExistence type="predicted"/>
<evidence type="ECO:0000313" key="1">
    <source>
        <dbReference type="EMBL" id="MFD1418103.1"/>
    </source>
</evidence>
<evidence type="ECO:0008006" key="3">
    <source>
        <dbReference type="Google" id="ProtNLM"/>
    </source>
</evidence>
<dbReference type="Proteomes" id="UP001597251">
    <property type="component" value="Unassembled WGS sequence"/>
</dbReference>
<keyword evidence="2" id="KW-1185">Reference proteome</keyword>
<comment type="caution">
    <text evidence="1">The sequence shown here is derived from an EMBL/GenBank/DDBJ whole genome shotgun (WGS) entry which is preliminary data.</text>
</comment>
<gene>
    <name evidence="1" type="ORF">ACFQ42_05050</name>
</gene>
<sequence>MNYQFEKYYFDVLDDHRNLVPFPEVIDILNKFIDLGYALVLMTNSSWGVVSKNVEALKVPFDIGTAEDIHAYKLD</sequence>
<dbReference type="RefSeq" id="WP_125678023.1">
    <property type="nucleotide sequence ID" value="NZ_JBHTOI010000034.1"/>
</dbReference>
<reference evidence="2" key="1">
    <citation type="journal article" date="2019" name="Int. J. Syst. Evol. Microbiol.">
        <title>The Global Catalogue of Microorganisms (GCM) 10K type strain sequencing project: providing services to taxonomists for standard genome sequencing and annotation.</title>
        <authorList>
            <consortium name="The Broad Institute Genomics Platform"/>
            <consortium name="The Broad Institute Genome Sequencing Center for Infectious Disease"/>
            <person name="Wu L."/>
            <person name="Ma J."/>
        </authorList>
    </citation>
    <scope>NUCLEOTIDE SEQUENCE [LARGE SCALE GENOMIC DNA]</scope>
    <source>
        <strain evidence="2">CCM 8936</strain>
    </source>
</reference>
<name>A0ABW4BTZ9_9LACO</name>
<organism evidence="1 2">
    <name type="scientific">Companilactobacillus keshanensis</name>
    <dbReference type="NCBI Taxonomy" id="2486003"/>
    <lineage>
        <taxon>Bacteria</taxon>
        <taxon>Bacillati</taxon>
        <taxon>Bacillota</taxon>
        <taxon>Bacilli</taxon>
        <taxon>Lactobacillales</taxon>
        <taxon>Lactobacillaceae</taxon>
        <taxon>Companilactobacillus</taxon>
    </lineage>
</organism>